<evidence type="ECO:0000313" key="2">
    <source>
        <dbReference type="EnsemblMetazoa" id="CLYHEMP008479.1"/>
    </source>
</evidence>
<dbReference type="AlphaFoldDB" id="A0A7M5VE63"/>
<sequence>YDSDVEAPEEELHEFSQFENHEVDPSLFEGIDFNENIFQGFDEPNSDLEIVPLTVKFVSDESIKQVKESDQSTEQDSSKTVYICPKCSKKYTRHYHFENHVNKLCTAGKSSSKSGLGSGLDDQSQNKGFLKTTLDNLKHLDITNEVLTSIKDDPMNNLKVGDKLSPGNLVDNFAAKLLQSKQSNAKNFEAASRTW</sequence>
<feature type="compositionally biased region" description="Acidic residues" evidence="1">
    <location>
        <begin position="1"/>
        <end position="12"/>
    </location>
</feature>
<organism evidence="2 3">
    <name type="scientific">Clytia hemisphaerica</name>
    <dbReference type="NCBI Taxonomy" id="252671"/>
    <lineage>
        <taxon>Eukaryota</taxon>
        <taxon>Metazoa</taxon>
        <taxon>Cnidaria</taxon>
        <taxon>Hydrozoa</taxon>
        <taxon>Hydroidolina</taxon>
        <taxon>Leptothecata</taxon>
        <taxon>Obeliida</taxon>
        <taxon>Clytiidae</taxon>
        <taxon>Clytia</taxon>
    </lineage>
</organism>
<keyword evidence="3" id="KW-1185">Reference proteome</keyword>
<protein>
    <submittedName>
        <fullName evidence="2">Uncharacterized protein</fullName>
    </submittedName>
</protein>
<accession>A0A7M5VE63</accession>
<feature type="region of interest" description="Disordered" evidence="1">
    <location>
        <begin position="1"/>
        <end position="21"/>
    </location>
</feature>
<evidence type="ECO:0000313" key="3">
    <source>
        <dbReference type="Proteomes" id="UP000594262"/>
    </source>
</evidence>
<proteinExistence type="predicted"/>
<reference evidence="2" key="1">
    <citation type="submission" date="2021-01" db="UniProtKB">
        <authorList>
            <consortium name="EnsemblMetazoa"/>
        </authorList>
    </citation>
    <scope>IDENTIFICATION</scope>
</reference>
<evidence type="ECO:0000256" key="1">
    <source>
        <dbReference type="SAM" id="MobiDB-lite"/>
    </source>
</evidence>
<dbReference type="Proteomes" id="UP000594262">
    <property type="component" value="Unplaced"/>
</dbReference>
<name>A0A7M5VE63_9CNID</name>
<dbReference type="EnsemblMetazoa" id="CLYHEMT008479.1">
    <property type="protein sequence ID" value="CLYHEMP008479.1"/>
    <property type="gene ID" value="CLYHEMG008479"/>
</dbReference>